<feature type="domain" description="SLH" evidence="3">
    <location>
        <begin position="88"/>
        <end position="142"/>
    </location>
</feature>
<dbReference type="RefSeq" id="WP_380712913.1">
    <property type="nucleotide sequence ID" value="NZ_JBHUML010000002.1"/>
</dbReference>
<dbReference type="PANTHER" id="PTHR31157">
    <property type="entry name" value="SCP DOMAIN-CONTAINING PROTEIN"/>
    <property type="match status" value="1"/>
</dbReference>
<reference evidence="5" key="1">
    <citation type="journal article" date="2019" name="Int. J. Syst. Evol. Microbiol.">
        <title>The Global Catalogue of Microorganisms (GCM) 10K type strain sequencing project: providing services to taxonomists for standard genome sequencing and annotation.</title>
        <authorList>
            <consortium name="The Broad Institute Genomics Platform"/>
            <consortium name="The Broad Institute Genome Sequencing Center for Infectious Disease"/>
            <person name="Wu L."/>
            <person name="Ma J."/>
        </authorList>
    </citation>
    <scope>NUCLEOTIDE SEQUENCE [LARGE SCALE GENOMIC DNA]</scope>
    <source>
        <strain evidence="5">KCTC 33792</strain>
    </source>
</reference>
<feature type="domain" description="SLH" evidence="3">
    <location>
        <begin position="24"/>
        <end position="87"/>
    </location>
</feature>
<dbReference type="PROSITE" id="PS51272">
    <property type="entry name" value="SLH"/>
    <property type="match status" value="3"/>
</dbReference>
<proteinExistence type="predicted"/>
<dbReference type="Pfam" id="PF00395">
    <property type="entry name" value="SLH"/>
    <property type="match status" value="3"/>
</dbReference>
<feature type="signal peptide" evidence="2">
    <location>
        <begin position="1"/>
        <end position="24"/>
    </location>
</feature>
<evidence type="ECO:0000259" key="3">
    <source>
        <dbReference type="PROSITE" id="PS51272"/>
    </source>
</evidence>
<sequence length="499" mass="56068">MKPKTYVSITAACVLAFSSFSISAEETFDDVNETYWASEEVEYIADQGIITGYEDGSFQPQEDVSRAQTAKMLTEALDLELVEEGDSDFQDVEQGAAMYPYIAAVAKAGIMTGSGNTFEPDDSLTRAEMAVVLSNAFGLEGSMEQMFSDVSEDFWAADAIETLGAKRITSGREDGSFGPGEDTTRAQFSVFLSRALSEEFRVDEVHMPSSGVDSEEQVWHFRGIALGDSKESMKAELGQEKAVLESRYGFDWYLYHTRYNEYVQFGVQNNEVVAAYSNQDTWQGARNIEMDDTKPDVIDAYGDPLSHIQKGGARFSIDTKEAGTYKEDGQYETFFYDKHRDHRITAVLVIDSQVEEGFRKYYAEPDQSLKESYERLAFHLANAQRQRYSRGILTWDAEAASTARSHSVDMASNHFFSHENQDGEDPFDRMSGDGIEYRNAAENIAYGQVSPIKAHQSWMNSDTGHREALLGKYGRLGVGVAFDEIRKQPYYTQNFYTPE</sequence>
<dbReference type="SUPFAM" id="SSF55797">
    <property type="entry name" value="PR-1-like"/>
    <property type="match status" value="1"/>
</dbReference>
<protein>
    <submittedName>
        <fullName evidence="4">S-layer homology domain-containing protein</fullName>
    </submittedName>
</protein>
<dbReference type="CDD" id="cd05379">
    <property type="entry name" value="CAP_bacterial"/>
    <property type="match status" value="1"/>
</dbReference>
<evidence type="ECO:0000256" key="1">
    <source>
        <dbReference type="ARBA" id="ARBA00022729"/>
    </source>
</evidence>
<feature type="chain" id="PRO_5047502792" evidence="2">
    <location>
        <begin position="25"/>
        <end position="499"/>
    </location>
</feature>
<evidence type="ECO:0000313" key="5">
    <source>
        <dbReference type="Proteomes" id="UP001597520"/>
    </source>
</evidence>
<dbReference type="InterPro" id="IPR001119">
    <property type="entry name" value="SLH_dom"/>
</dbReference>
<name>A0ABW5T2R1_9BACI</name>
<dbReference type="EMBL" id="JBHUML010000002">
    <property type="protein sequence ID" value="MFD2705662.1"/>
    <property type="molecule type" value="Genomic_DNA"/>
</dbReference>
<accession>A0ABW5T2R1</accession>
<keyword evidence="5" id="KW-1185">Reference proteome</keyword>
<evidence type="ECO:0000256" key="2">
    <source>
        <dbReference type="SAM" id="SignalP"/>
    </source>
</evidence>
<dbReference type="Pfam" id="PF14504">
    <property type="entry name" value="CAP_assoc_N"/>
    <property type="match status" value="1"/>
</dbReference>
<dbReference type="InterPro" id="IPR035940">
    <property type="entry name" value="CAP_sf"/>
</dbReference>
<dbReference type="InterPro" id="IPR029410">
    <property type="entry name" value="CAP_assoc"/>
</dbReference>
<keyword evidence="1 2" id="KW-0732">Signal</keyword>
<dbReference type="Pfam" id="PF00188">
    <property type="entry name" value="CAP"/>
    <property type="match status" value="1"/>
</dbReference>
<gene>
    <name evidence="4" type="ORF">ACFSUB_09285</name>
</gene>
<feature type="domain" description="SLH" evidence="3">
    <location>
        <begin position="143"/>
        <end position="206"/>
    </location>
</feature>
<dbReference type="PANTHER" id="PTHR31157:SF1">
    <property type="entry name" value="SCP DOMAIN-CONTAINING PROTEIN"/>
    <property type="match status" value="1"/>
</dbReference>
<evidence type="ECO:0000313" key="4">
    <source>
        <dbReference type="EMBL" id="MFD2705662.1"/>
    </source>
</evidence>
<comment type="caution">
    <text evidence="4">The sequence shown here is derived from an EMBL/GenBank/DDBJ whole genome shotgun (WGS) entry which is preliminary data.</text>
</comment>
<dbReference type="InterPro" id="IPR014044">
    <property type="entry name" value="CAP_dom"/>
</dbReference>
<organism evidence="4 5">
    <name type="scientific">Salibacterium lacus</name>
    <dbReference type="NCBI Taxonomy" id="1898109"/>
    <lineage>
        <taxon>Bacteria</taxon>
        <taxon>Bacillati</taxon>
        <taxon>Bacillota</taxon>
        <taxon>Bacilli</taxon>
        <taxon>Bacillales</taxon>
        <taxon>Bacillaceae</taxon>
    </lineage>
</organism>
<dbReference type="Proteomes" id="UP001597520">
    <property type="component" value="Unassembled WGS sequence"/>
</dbReference>
<dbReference type="Gene3D" id="3.40.33.10">
    <property type="entry name" value="CAP"/>
    <property type="match status" value="1"/>
</dbReference>